<dbReference type="AlphaFoldDB" id="A0AAW2ZGM0"/>
<proteinExistence type="predicted"/>
<evidence type="ECO:0000313" key="2">
    <source>
        <dbReference type="EMBL" id="KAL0488590.1"/>
    </source>
</evidence>
<evidence type="ECO:0000313" key="3">
    <source>
        <dbReference type="Proteomes" id="UP001431209"/>
    </source>
</evidence>
<dbReference type="EMBL" id="JAOPGA020001450">
    <property type="protein sequence ID" value="KAL0488590.1"/>
    <property type="molecule type" value="Genomic_DNA"/>
</dbReference>
<keyword evidence="1" id="KW-0732">Signal</keyword>
<feature type="chain" id="PRO_5043565365" evidence="1">
    <location>
        <begin position="23"/>
        <end position="99"/>
    </location>
</feature>
<feature type="signal peptide" evidence="1">
    <location>
        <begin position="1"/>
        <end position="22"/>
    </location>
</feature>
<reference evidence="2 3" key="1">
    <citation type="submission" date="2024-03" db="EMBL/GenBank/DDBJ databases">
        <title>The Acrasis kona genome and developmental transcriptomes reveal deep origins of eukaryotic multicellular pathways.</title>
        <authorList>
            <person name="Sheikh S."/>
            <person name="Fu C.-J."/>
            <person name="Brown M.W."/>
            <person name="Baldauf S.L."/>
        </authorList>
    </citation>
    <scope>NUCLEOTIDE SEQUENCE [LARGE SCALE GENOMIC DNA]</scope>
    <source>
        <strain evidence="2 3">ATCC MYA-3509</strain>
    </source>
</reference>
<accession>A0AAW2ZGM0</accession>
<keyword evidence="3" id="KW-1185">Reference proteome</keyword>
<comment type="caution">
    <text evidence="2">The sequence shown here is derived from an EMBL/GenBank/DDBJ whole genome shotgun (WGS) entry which is preliminary data.</text>
</comment>
<protein>
    <submittedName>
        <fullName evidence="2">Uncharacterized protein</fullName>
    </submittedName>
</protein>
<dbReference type="Proteomes" id="UP001431209">
    <property type="component" value="Unassembled WGS sequence"/>
</dbReference>
<name>A0AAW2ZGM0_9EUKA</name>
<evidence type="ECO:0000256" key="1">
    <source>
        <dbReference type="SAM" id="SignalP"/>
    </source>
</evidence>
<gene>
    <name evidence="2" type="ORF">AKO1_015747</name>
</gene>
<organism evidence="2 3">
    <name type="scientific">Acrasis kona</name>
    <dbReference type="NCBI Taxonomy" id="1008807"/>
    <lineage>
        <taxon>Eukaryota</taxon>
        <taxon>Discoba</taxon>
        <taxon>Heterolobosea</taxon>
        <taxon>Tetramitia</taxon>
        <taxon>Eutetramitia</taxon>
        <taxon>Acrasidae</taxon>
        <taxon>Acrasis</taxon>
    </lineage>
</organism>
<sequence length="99" mass="11790">MYAVHLFLFLIILSTCTWFVDSKEQNSFDSLKKFALSDSHRFGKALRHSIRGQKNGLKGRKQTFELHNMKDCTDNFGQRIREELRKQRKGYQKNDHEQI</sequence>